<reference evidence="1 2" key="1">
    <citation type="submission" date="2015-01" db="EMBL/GenBank/DDBJ databases">
        <title>Vibrio sp. C1 JCM 19231 whole genome shotgun sequence.</title>
        <authorList>
            <person name="Sawabe T."/>
            <person name="Meirelles P."/>
            <person name="Feng G."/>
            <person name="Sayaka M."/>
            <person name="Hattori M."/>
            <person name="Ohkuma M."/>
        </authorList>
    </citation>
    <scope>NUCLEOTIDE SEQUENCE [LARGE SCALE GENOMIC DNA]</scope>
    <source>
        <strain evidence="2">JCM 19231</strain>
    </source>
</reference>
<organism evidence="1 2">
    <name type="scientific">Vibrio ishigakensis</name>
    <dbReference type="NCBI Taxonomy" id="1481914"/>
    <lineage>
        <taxon>Bacteria</taxon>
        <taxon>Pseudomonadati</taxon>
        <taxon>Pseudomonadota</taxon>
        <taxon>Gammaproteobacteria</taxon>
        <taxon>Vibrionales</taxon>
        <taxon>Vibrionaceae</taxon>
        <taxon>Vibrio</taxon>
    </lineage>
</organism>
<dbReference type="Proteomes" id="UP000031671">
    <property type="component" value="Unassembled WGS sequence"/>
</dbReference>
<name>A0A0B8NIN2_9VIBR</name>
<evidence type="ECO:0000313" key="1">
    <source>
        <dbReference type="EMBL" id="GAM54051.1"/>
    </source>
</evidence>
<gene>
    <name evidence="1" type="ORF">JCM19231_3571</name>
</gene>
<dbReference type="AlphaFoldDB" id="A0A0B8NIN2"/>
<proteinExistence type="predicted"/>
<keyword evidence="2" id="KW-1185">Reference proteome</keyword>
<evidence type="ECO:0000313" key="2">
    <source>
        <dbReference type="Proteomes" id="UP000031671"/>
    </source>
</evidence>
<protein>
    <submittedName>
        <fullName evidence="1">Uncharacterized protein</fullName>
    </submittedName>
</protein>
<reference evidence="1 2" key="2">
    <citation type="submission" date="2015-01" db="EMBL/GenBank/DDBJ databases">
        <authorList>
            <consortium name="NBRP consortium"/>
            <person name="Sawabe T."/>
            <person name="Meirelles P."/>
            <person name="Feng G."/>
            <person name="Sayaka M."/>
            <person name="Hattori M."/>
            <person name="Ohkuma M."/>
        </authorList>
    </citation>
    <scope>NUCLEOTIDE SEQUENCE [LARGE SCALE GENOMIC DNA]</scope>
    <source>
        <strain evidence="2">JCM 19231</strain>
    </source>
</reference>
<comment type="caution">
    <text evidence="1">The sequence shown here is derived from an EMBL/GenBank/DDBJ whole genome shotgun (WGS) entry which is preliminary data.</text>
</comment>
<sequence>MKFNRAFSFTLIPLSDRSIPGFATAKIKIHCTYLSAIGSTNP</sequence>
<dbReference type="EMBL" id="BBRZ01000001">
    <property type="protein sequence ID" value="GAM54051.1"/>
    <property type="molecule type" value="Genomic_DNA"/>
</dbReference>
<accession>A0A0B8NIN2</accession>